<keyword evidence="5" id="KW-1185">Reference proteome</keyword>
<dbReference type="OrthoDB" id="9814308at2"/>
<comment type="caution">
    <text evidence="4">The sequence shown here is derived from an EMBL/GenBank/DDBJ whole genome shotgun (WGS) entry which is preliminary data.</text>
</comment>
<dbReference type="Gene3D" id="3.90.79.10">
    <property type="entry name" value="Nucleoside Triphosphate Pyrophosphohydrolase"/>
    <property type="match status" value="1"/>
</dbReference>
<dbReference type="AlphaFoldDB" id="A0A5A7SIW1"/>
<gene>
    <name evidence="4" type="ORF">FOY51_06390</name>
</gene>
<dbReference type="Pfam" id="PF00293">
    <property type="entry name" value="NUDIX"/>
    <property type="match status" value="1"/>
</dbReference>
<dbReference type="InterPro" id="IPR020084">
    <property type="entry name" value="NUDIX_hydrolase_CS"/>
</dbReference>
<dbReference type="PROSITE" id="PS00893">
    <property type="entry name" value="NUDIX_BOX"/>
    <property type="match status" value="1"/>
</dbReference>
<dbReference type="InterPro" id="IPR000086">
    <property type="entry name" value="NUDIX_hydrolase_dom"/>
</dbReference>
<evidence type="ECO:0000256" key="2">
    <source>
        <dbReference type="ARBA" id="ARBA00022801"/>
    </source>
</evidence>
<name>A0A5A7SIW1_9NOCA</name>
<keyword evidence="2" id="KW-0378">Hydrolase</keyword>
<sequence length="157" mass="17372">MPVPDFVLELRSKIGHGPLWLSGVSVVVLDDADRILLTRRADNGRWAVVSGILEPGEEPGPTALREVREETGIVAELIRLTSVDVTAPIVYPNGDHTQYLDLCFLAQFVSGDAHVADDENLEVRWFSIQDLPENLTPTSLLRIEKALAGNVETWFAR</sequence>
<dbReference type="GO" id="GO:0016787">
    <property type="term" value="F:hydrolase activity"/>
    <property type="evidence" value="ECO:0007669"/>
    <property type="project" value="UniProtKB-KW"/>
</dbReference>
<dbReference type="InterPro" id="IPR015797">
    <property type="entry name" value="NUDIX_hydrolase-like_dom_sf"/>
</dbReference>
<dbReference type="PANTHER" id="PTHR43046:SF16">
    <property type="entry name" value="ADP-RIBOSE PYROPHOSPHATASE YJHB-RELATED"/>
    <property type="match status" value="1"/>
</dbReference>
<evidence type="ECO:0000259" key="3">
    <source>
        <dbReference type="PROSITE" id="PS51462"/>
    </source>
</evidence>
<dbReference type="CDD" id="cd18879">
    <property type="entry name" value="NUDIX_Hydrolase"/>
    <property type="match status" value="1"/>
</dbReference>
<accession>A0A5A7SIW1</accession>
<evidence type="ECO:0000313" key="5">
    <source>
        <dbReference type="Proteomes" id="UP000322244"/>
    </source>
</evidence>
<dbReference type="PANTHER" id="PTHR43046">
    <property type="entry name" value="GDP-MANNOSE MANNOSYL HYDROLASE"/>
    <property type="match status" value="1"/>
</dbReference>
<feature type="domain" description="Nudix hydrolase" evidence="3">
    <location>
        <begin position="19"/>
        <end position="148"/>
    </location>
</feature>
<evidence type="ECO:0000256" key="1">
    <source>
        <dbReference type="ARBA" id="ARBA00001946"/>
    </source>
</evidence>
<dbReference type="Proteomes" id="UP000322244">
    <property type="component" value="Unassembled WGS sequence"/>
</dbReference>
<reference evidence="4 5" key="1">
    <citation type="submission" date="2019-07" db="EMBL/GenBank/DDBJ databases">
        <title>Rhodococcus cavernicolus sp. nov., isolated from a cave.</title>
        <authorList>
            <person name="Lee S.D."/>
        </authorList>
    </citation>
    <scope>NUCLEOTIDE SEQUENCE [LARGE SCALE GENOMIC DNA]</scope>
    <source>
        <strain evidence="4 5">C1-24</strain>
    </source>
</reference>
<dbReference type="PROSITE" id="PS51462">
    <property type="entry name" value="NUDIX"/>
    <property type="match status" value="1"/>
</dbReference>
<dbReference type="SUPFAM" id="SSF55811">
    <property type="entry name" value="Nudix"/>
    <property type="match status" value="1"/>
</dbReference>
<dbReference type="EMBL" id="VLNY01000002">
    <property type="protein sequence ID" value="KAA0024171.1"/>
    <property type="molecule type" value="Genomic_DNA"/>
</dbReference>
<dbReference type="RefSeq" id="WP_149429332.1">
    <property type="nucleotide sequence ID" value="NZ_VLNY01000002.1"/>
</dbReference>
<proteinExistence type="predicted"/>
<organism evidence="4 5">
    <name type="scientific">Antrihabitans cavernicola</name>
    <dbReference type="NCBI Taxonomy" id="2495913"/>
    <lineage>
        <taxon>Bacteria</taxon>
        <taxon>Bacillati</taxon>
        <taxon>Actinomycetota</taxon>
        <taxon>Actinomycetes</taxon>
        <taxon>Mycobacteriales</taxon>
        <taxon>Nocardiaceae</taxon>
        <taxon>Antrihabitans</taxon>
    </lineage>
</organism>
<evidence type="ECO:0000313" key="4">
    <source>
        <dbReference type="EMBL" id="KAA0024171.1"/>
    </source>
</evidence>
<protein>
    <submittedName>
        <fullName evidence="4">NUDIX domain-containing protein</fullName>
    </submittedName>
</protein>
<comment type="cofactor">
    <cofactor evidence="1">
        <name>Mg(2+)</name>
        <dbReference type="ChEBI" id="CHEBI:18420"/>
    </cofactor>
</comment>